<evidence type="ECO:0000256" key="9">
    <source>
        <dbReference type="ARBA" id="ARBA00023012"/>
    </source>
</evidence>
<keyword evidence="5" id="KW-0808">Transferase</keyword>
<evidence type="ECO:0000256" key="3">
    <source>
        <dbReference type="ARBA" id="ARBA00012438"/>
    </source>
</evidence>
<comment type="caution">
    <text evidence="13">The sequence shown here is derived from an EMBL/GenBank/DDBJ whole genome shotgun (WGS) entry which is preliminary data.</text>
</comment>
<dbReference type="GO" id="GO:0005886">
    <property type="term" value="C:plasma membrane"/>
    <property type="evidence" value="ECO:0007669"/>
    <property type="project" value="TreeGrafter"/>
</dbReference>
<keyword evidence="6 10" id="KW-0812">Transmembrane</keyword>
<dbReference type="CDD" id="cd00082">
    <property type="entry name" value="HisKA"/>
    <property type="match status" value="1"/>
</dbReference>
<comment type="subcellular location">
    <subcellularLocation>
        <location evidence="2">Membrane</location>
    </subcellularLocation>
</comment>
<feature type="domain" description="Histidine kinase" evidence="11">
    <location>
        <begin position="219"/>
        <end position="425"/>
    </location>
</feature>
<dbReference type="InterPro" id="IPR036890">
    <property type="entry name" value="HATPase_C_sf"/>
</dbReference>
<dbReference type="RefSeq" id="WP_183961791.1">
    <property type="nucleotide sequence ID" value="NZ_JACHHP010000005.1"/>
</dbReference>
<dbReference type="InterPro" id="IPR005467">
    <property type="entry name" value="His_kinase_dom"/>
</dbReference>
<dbReference type="SMART" id="SM00388">
    <property type="entry name" value="HisKA"/>
    <property type="match status" value="1"/>
</dbReference>
<evidence type="ECO:0000259" key="11">
    <source>
        <dbReference type="PROSITE" id="PS50109"/>
    </source>
</evidence>
<dbReference type="InterPro" id="IPR003660">
    <property type="entry name" value="HAMP_dom"/>
</dbReference>
<evidence type="ECO:0000256" key="4">
    <source>
        <dbReference type="ARBA" id="ARBA00022553"/>
    </source>
</evidence>
<accession>A0A7W8D7C2</accession>
<evidence type="ECO:0000313" key="14">
    <source>
        <dbReference type="Proteomes" id="UP000521199"/>
    </source>
</evidence>
<gene>
    <name evidence="13" type="ORF">HNQ52_002817</name>
</gene>
<dbReference type="Gene3D" id="1.10.287.130">
    <property type="match status" value="1"/>
</dbReference>
<dbReference type="PROSITE" id="PS50885">
    <property type="entry name" value="HAMP"/>
    <property type="match status" value="1"/>
</dbReference>
<dbReference type="Pfam" id="PF00512">
    <property type="entry name" value="HisKA"/>
    <property type="match status" value="1"/>
</dbReference>
<keyword evidence="14" id="KW-1185">Reference proteome</keyword>
<keyword evidence="4" id="KW-0597">Phosphoprotein</keyword>
<evidence type="ECO:0000256" key="5">
    <source>
        <dbReference type="ARBA" id="ARBA00022679"/>
    </source>
</evidence>
<evidence type="ECO:0000256" key="10">
    <source>
        <dbReference type="SAM" id="Phobius"/>
    </source>
</evidence>
<keyword evidence="8 10" id="KW-1133">Transmembrane helix</keyword>
<dbReference type="SMART" id="SM00387">
    <property type="entry name" value="HATPase_c"/>
    <property type="match status" value="1"/>
</dbReference>
<keyword evidence="10" id="KW-0472">Membrane</keyword>
<dbReference type="InterPro" id="IPR003594">
    <property type="entry name" value="HATPase_dom"/>
</dbReference>
<feature type="domain" description="HAMP" evidence="12">
    <location>
        <begin position="157"/>
        <end position="211"/>
    </location>
</feature>
<name>A0A7W8D7C2_9GAMM</name>
<evidence type="ECO:0000313" key="13">
    <source>
        <dbReference type="EMBL" id="MBB5209254.1"/>
    </source>
</evidence>
<organism evidence="13 14">
    <name type="scientific">Chiayiivirga flava</name>
    <dbReference type="NCBI Taxonomy" id="659595"/>
    <lineage>
        <taxon>Bacteria</taxon>
        <taxon>Pseudomonadati</taxon>
        <taxon>Pseudomonadota</taxon>
        <taxon>Gammaproteobacteria</taxon>
        <taxon>Lysobacterales</taxon>
        <taxon>Lysobacteraceae</taxon>
        <taxon>Chiayiivirga</taxon>
    </lineage>
</organism>
<dbReference type="PANTHER" id="PTHR45436">
    <property type="entry name" value="SENSOR HISTIDINE KINASE YKOH"/>
    <property type="match status" value="1"/>
</dbReference>
<keyword evidence="9" id="KW-0902">Two-component regulatory system</keyword>
<feature type="transmembrane region" description="Helical" evidence="10">
    <location>
        <begin position="133"/>
        <end position="156"/>
    </location>
</feature>
<dbReference type="EMBL" id="JACHHP010000005">
    <property type="protein sequence ID" value="MBB5209254.1"/>
    <property type="molecule type" value="Genomic_DNA"/>
</dbReference>
<dbReference type="Pfam" id="PF02518">
    <property type="entry name" value="HATPase_c"/>
    <property type="match status" value="1"/>
</dbReference>
<keyword evidence="7 13" id="KW-0418">Kinase</keyword>
<feature type="transmembrane region" description="Helical" evidence="10">
    <location>
        <begin position="12"/>
        <end position="32"/>
    </location>
</feature>
<dbReference type="InterPro" id="IPR050428">
    <property type="entry name" value="TCS_sensor_his_kinase"/>
</dbReference>
<dbReference type="EC" id="2.7.13.3" evidence="3"/>
<dbReference type="SMART" id="SM00304">
    <property type="entry name" value="HAMP"/>
    <property type="match status" value="1"/>
</dbReference>
<dbReference type="PANTHER" id="PTHR45436:SF16">
    <property type="entry name" value="HISTIDINE KINASE"/>
    <property type="match status" value="1"/>
</dbReference>
<evidence type="ECO:0000256" key="8">
    <source>
        <dbReference type="ARBA" id="ARBA00022989"/>
    </source>
</evidence>
<dbReference type="Gene3D" id="6.10.340.10">
    <property type="match status" value="1"/>
</dbReference>
<evidence type="ECO:0000256" key="7">
    <source>
        <dbReference type="ARBA" id="ARBA00022777"/>
    </source>
</evidence>
<dbReference type="InterPro" id="IPR036097">
    <property type="entry name" value="HisK_dim/P_sf"/>
</dbReference>
<dbReference type="SUPFAM" id="SSF55874">
    <property type="entry name" value="ATPase domain of HSP90 chaperone/DNA topoisomerase II/histidine kinase"/>
    <property type="match status" value="1"/>
</dbReference>
<evidence type="ECO:0000256" key="1">
    <source>
        <dbReference type="ARBA" id="ARBA00000085"/>
    </source>
</evidence>
<dbReference type="Pfam" id="PF00672">
    <property type="entry name" value="HAMP"/>
    <property type="match status" value="1"/>
</dbReference>
<dbReference type="InterPro" id="IPR003661">
    <property type="entry name" value="HisK_dim/P_dom"/>
</dbReference>
<dbReference type="SUPFAM" id="SSF47384">
    <property type="entry name" value="Homodimeric domain of signal transducing histidine kinase"/>
    <property type="match status" value="1"/>
</dbReference>
<reference evidence="13 14" key="1">
    <citation type="submission" date="2020-08" db="EMBL/GenBank/DDBJ databases">
        <title>Genomic Encyclopedia of Type Strains, Phase IV (KMG-IV): sequencing the most valuable type-strain genomes for metagenomic binning, comparative biology and taxonomic classification.</title>
        <authorList>
            <person name="Goeker M."/>
        </authorList>
    </citation>
    <scope>NUCLEOTIDE SEQUENCE [LARGE SCALE GENOMIC DNA]</scope>
    <source>
        <strain evidence="13 14">DSM 24163</strain>
    </source>
</reference>
<evidence type="ECO:0000256" key="2">
    <source>
        <dbReference type="ARBA" id="ARBA00004370"/>
    </source>
</evidence>
<dbReference type="PROSITE" id="PS50109">
    <property type="entry name" value="HIS_KIN"/>
    <property type="match status" value="1"/>
</dbReference>
<evidence type="ECO:0000259" key="12">
    <source>
        <dbReference type="PROSITE" id="PS50885"/>
    </source>
</evidence>
<dbReference type="Gene3D" id="3.30.565.10">
    <property type="entry name" value="Histidine kinase-like ATPase, C-terminal domain"/>
    <property type="match status" value="1"/>
</dbReference>
<sequence length="429" mass="46132">MIRSTLRSRIAASLFVYSLVLAAAVLSLGYLVNEDVEAVIWAAVLEPAMERHLAAEGRLETPRVSGRIGTFSVRTAAPWPTDVPGDLRTLEPGFHDEIRMAGREAAVLVRDGAGWRDFVVVDITDLESAERSFAALLLGGALVAALLLVWTVHWLAGRLVRPVSQLARAVDALDPGAGMLRLPLPSAPADEVAVIGGAINRLLDRINGFVNRERRFIGTVSHELRTPIAVIAGAADVAASQADLPPAAMKPLQRIRRATRDIDHLITTLLLLAKSPERLLESATTFRLDELVRDVVSDHAHLTRSRSLELAVDALPPTWVHTAERIAQIAISNLVRNAIEHSDLGTVRVGLSEAGVVSIQDPGHGMAADDVSRLFTALARRGDDVTAHGIGLELIARICEHLGWTLDLQAQDAGTRAVLDLGDSRVPAP</sequence>
<evidence type="ECO:0000256" key="6">
    <source>
        <dbReference type="ARBA" id="ARBA00022692"/>
    </source>
</evidence>
<proteinExistence type="predicted"/>
<protein>
    <recommendedName>
        <fullName evidence="3">histidine kinase</fullName>
        <ecNumber evidence="3">2.7.13.3</ecNumber>
    </recommendedName>
</protein>
<dbReference type="AlphaFoldDB" id="A0A7W8D7C2"/>
<dbReference type="GO" id="GO:0000155">
    <property type="term" value="F:phosphorelay sensor kinase activity"/>
    <property type="evidence" value="ECO:0007669"/>
    <property type="project" value="InterPro"/>
</dbReference>
<dbReference type="Proteomes" id="UP000521199">
    <property type="component" value="Unassembled WGS sequence"/>
</dbReference>
<comment type="catalytic activity">
    <reaction evidence="1">
        <text>ATP + protein L-histidine = ADP + protein N-phospho-L-histidine.</text>
        <dbReference type="EC" id="2.7.13.3"/>
    </reaction>
</comment>